<proteinExistence type="predicted"/>
<organism evidence="1 2">
    <name type="scientific">Thauera phenolivorans</name>
    <dbReference type="NCBI Taxonomy" id="1792543"/>
    <lineage>
        <taxon>Bacteria</taxon>
        <taxon>Pseudomonadati</taxon>
        <taxon>Pseudomonadota</taxon>
        <taxon>Betaproteobacteria</taxon>
        <taxon>Rhodocyclales</taxon>
        <taxon>Zoogloeaceae</taxon>
        <taxon>Thauera</taxon>
    </lineage>
</organism>
<dbReference type="EMBL" id="JAAYYV010000330">
    <property type="protein sequence ID" value="NLF55118.1"/>
    <property type="molecule type" value="Genomic_DNA"/>
</dbReference>
<dbReference type="AlphaFoldDB" id="A0A7X7LXL3"/>
<gene>
    <name evidence="1" type="ORF">GX576_12120</name>
</gene>
<dbReference type="RefSeq" id="WP_068804169.1">
    <property type="nucleotide sequence ID" value="NZ_MBFM01000001.1"/>
</dbReference>
<dbReference type="Proteomes" id="UP000536534">
    <property type="component" value="Unassembled WGS sequence"/>
</dbReference>
<accession>A0A7X7LXL3</accession>
<name>A0A7X7LXL3_9RHOO</name>
<dbReference type="OrthoDB" id="8527097at2"/>
<comment type="caution">
    <text evidence="1">The sequence shown here is derived from an EMBL/GenBank/DDBJ whole genome shotgun (WGS) entry which is preliminary data.</text>
</comment>
<protein>
    <submittedName>
        <fullName evidence="1">Uncharacterized protein</fullName>
    </submittedName>
</protein>
<evidence type="ECO:0000313" key="2">
    <source>
        <dbReference type="Proteomes" id="UP000536534"/>
    </source>
</evidence>
<sequence>MAKPPDWLTDKPGVYDTGSGAIRTIEANPGFPGIERITIRSYCGRRQDDRLYYRLCAEPDRMFDTLEAALAARKVRLT</sequence>
<reference evidence="1 2" key="1">
    <citation type="journal article" date="2020" name="Biotechnol. Biofuels">
        <title>New insights from the biogas microbiome by comprehensive genome-resolved metagenomics of nearly 1600 species originating from multiple anaerobic digesters.</title>
        <authorList>
            <person name="Campanaro S."/>
            <person name="Treu L."/>
            <person name="Rodriguez-R L.M."/>
            <person name="Kovalovszki A."/>
            <person name="Ziels R.M."/>
            <person name="Maus I."/>
            <person name="Zhu X."/>
            <person name="Kougias P.G."/>
            <person name="Basile A."/>
            <person name="Luo G."/>
            <person name="Schluter A."/>
            <person name="Konstantinidis K.T."/>
            <person name="Angelidaki I."/>
        </authorList>
    </citation>
    <scope>NUCLEOTIDE SEQUENCE [LARGE SCALE GENOMIC DNA]</scope>
    <source>
        <strain evidence="1">AS06rmzACSIP_256</strain>
    </source>
</reference>
<evidence type="ECO:0000313" key="1">
    <source>
        <dbReference type="EMBL" id="NLF55118.1"/>
    </source>
</evidence>